<feature type="domain" description="Class II Histidinyl-tRNA synthetase (HisRS)-like catalytic core" evidence="1">
    <location>
        <begin position="1"/>
        <end position="58"/>
    </location>
</feature>
<comment type="caution">
    <text evidence="2">The sequence shown here is derived from an EMBL/GenBank/DDBJ whole genome shotgun (WGS) entry which is preliminary data.</text>
</comment>
<sequence>MGVELLGAKGKRADLEILTSAIKSISAVADDFRIELGHAEVFNALSKELDIDNDYKEKSGYQSKVKTTRHLTIFLTNSSLVRLFPQSVRSRHFSAVKKCLMRHMTSA</sequence>
<dbReference type="EMBL" id="AJWZ01010611">
    <property type="protein sequence ID" value="EKC47951.1"/>
    <property type="molecule type" value="Genomic_DNA"/>
</dbReference>
<reference evidence="2" key="1">
    <citation type="journal article" date="2013" name="Environ. Microbiol.">
        <title>Microbiota from the distal guts of lean and obese adolescents exhibit partial functional redundancy besides clear differences in community structure.</title>
        <authorList>
            <person name="Ferrer M."/>
            <person name="Ruiz A."/>
            <person name="Lanza F."/>
            <person name="Haange S.B."/>
            <person name="Oberbach A."/>
            <person name="Till H."/>
            <person name="Bargiela R."/>
            <person name="Campoy C."/>
            <person name="Segura M.T."/>
            <person name="Richter M."/>
            <person name="von Bergen M."/>
            <person name="Seifert J."/>
            <person name="Suarez A."/>
        </authorList>
    </citation>
    <scope>NUCLEOTIDE SEQUENCE</scope>
</reference>
<keyword evidence="2" id="KW-0328">Glycosyltransferase</keyword>
<evidence type="ECO:0000313" key="2">
    <source>
        <dbReference type="EMBL" id="EKC47951.1"/>
    </source>
</evidence>
<protein>
    <submittedName>
        <fullName evidence="2">ATP phosphoribosyltransferase, regulatory subunit</fullName>
    </submittedName>
</protein>
<dbReference type="GO" id="GO:0016757">
    <property type="term" value="F:glycosyltransferase activity"/>
    <property type="evidence" value="ECO:0007669"/>
    <property type="project" value="UniProtKB-KW"/>
</dbReference>
<proteinExistence type="predicted"/>
<dbReference type="InterPro" id="IPR041715">
    <property type="entry name" value="HisRS-like_core"/>
</dbReference>
<keyword evidence="2" id="KW-0808">Transferase</keyword>
<accession>K1SKR9</accession>
<name>K1SKR9_9ZZZZ</name>
<dbReference type="AlphaFoldDB" id="K1SKR9"/>
<gene>
    <name evidence="2" type="ORF">OBE_15436</name>
</gene>
<organism evidence="2">
    <name type="scientific">human gut metagenome</name>
    <dbReference type="NCBI Taxonomy" id="408170"/>
    <lineage>
        <taxon>unclassified sequences</taxon>
        <taxon>metagenomes</taxon>
        <taxon>organismal metagenomes</taxon>
    </lineage>
</organism>
<feature type="non-terminal residue" evidence="2">
    <location>
        <position position="107"/>
    </location>
</feature>
<dbReference type="Gene3D" id="3.30.930.10">
    <property type="entry name" value="Bira Bifunctional Protein, Domain 2"/>
    <property type="match status" value="1"/>
</dbReference>
<evidence type="ECO:0000259" key="1">
    <source>
        <dbReference type="Pfam" id="PF13393"/>
    </source>
</evidence>
<dbReference type="InterPro" id="IPR045864">
    <property type="entry name" value="aa-tRNA-synth_II/BPL/LPL"/>
</dbReference>
<dbReference type="Pfam" id="PF13393">
    <property type="entry name" value="tRNA-synt_His"/>
    <property type="match status" value="1"/>
</dbReference>